<dbReference type="Proteomes" id="UP000006054">
    <property type="component" value="Chromosome"/>
</dbReference>
<keyword evidence="4" id="KW-0808">Transferase</keyword>
<dbReference type="KEGG" id="fli:Fleli_0528"/>
<dbReference type="AlphaFoldDB" id="I4AGB7"/>
<dbReference type="EMBL" id="CP003345">
    <property type="protein sequence ID" value="AFM03002.1"/>
    <property type="molecule type" value="Genomic_DNA"/>
</dbReference>
<dbReference type="eggNOG" id="COG1040">
    <property type="taxonomic scope" value="Bacteria"/>
</dbReference>
<dbReference type="PANTHER" id="PTHR47505">
    <property type="entry name" value="DNA UTILIZATION PROTEIN YHGH"/>
    <property type="match status" value="1"/>
</dbReference>
<dbReference type="InterPro" id="IPR029057">
    <property type="entry name" value="PRTase-like"/>
</dbReference>
<dbReference type="InterPro" id="IPR000836">
    <property type="entry name" value="PRTase_dom"/>
</dbReference>
<sequence precursor="true">MANLKSYLSALLYILFPDNCLACGGVIEEEEDSICSICRFSLAKTNFHLDDKNIVAQKFWGRTKLNYAISYLFFRKEGDVQNLLHGLKYNNQPQVGEILGNWYAQELMDNDFYKNFDIIIPVPMHPKKLKKRGYNQSAYFGKGLAEIWKIPQLENGIKKLSNTLSQTKKSRQERYDNMKAGFEITDLEAIKNKNILLVDDVITTGATLEACANLLLKGGAKTVSIATIAAAQS</sequence>
<evidence type="ECO:0000259" key="3">
    <source>
        <dbReference type="Pfam" id="PF00156"/>
    </source>
</evidence>
<dbReference type="Gene3D" id="3.40.50.2020">
    <property type="match status" value="1"/>
</dbReference>
<dbReference type="HOGENOM" id="CLU_054549_1_0_10"/>
<comment type="similarity">
    <text evidence="1">Belongs to the ComF/GntX family.</text>
</comment>
<keyword evidence="2" id="KW-0732">Signal</keyword>
<gene>
    <name evidence="4" type="ordered locus">Fleli_0528</name>
</gene>
<dbReference type="Pfam" id="PF00156">
    <property type="entry name" value="Pribosyltran"/>
    <property type="match status" value="1"/>
</dbReference>
<proteinExistence type="inferred from homology"/>
<keyword evidence="4" id="KW-0328">Glycosyltransferase</keyword>
<evidence type="ECO:0000313" key="5">
    <source>
        <dbReference type="Proteomes" id="UP000006054"/>
    </source>
</evidence>
<evidence type="ECO:0000256" key="1">
    <source>
        <dbReference type="ARBA" id="ARBA00008007"/>
    </source>
</evidence>
<name>I4AGB7_BERLS</name>
<dbReference type="PATRIC" id="fig|880071.3.peg.501"/>
<dbReference type="InterPro" id="IPR051910">
    <property type="entry name" value="ComF/GntX_DNA_util-trans"/>
</dbReference>
<dbReference type="PANTHER" id="PTHR47505:SF1">
    <property type="entry name" value="DNA UTILIZATION PROTEIN YHGH"/>
    <property type="match status" value="1"/>
</dbReference>
<dbReference type="OrthoDB" id="9779910at2"/>
<protein>
    <submittedName>
        <fullName evidence="4">Putative amidophosphoribosyltransferase</fullName>
    </submittedName>
</protein>
<evidence type="ECO:0000256" key="2">
    <source>
        <dbReference type="SAM" id="SignalP"/>
    </source>
</evidence>
<dbReference type="SUPFAM" id="SSF53271">
    <property type="entry name" value="PRTase-like"/>
    <property type="match status" value="1"/>
</dbReference>
<accession>I4AGB7</accession>
<organism evidence="4 5">
    <name type="scientific">Bernardetia litoralis (strain ATCC 23117 / DSM 6794 / NBRC 15988 / NCIMB 1366 / Fx l1 / Sio-4)</name>
    <name type="common">Flexibacter litoralis</name>
    <dbReference type="NCBI Taxonomy" id="880071"/>
    <lineage>
        <taxon>Bacteria</taxon>
        <taxon>Pseudomonadati</taxon>
        <taxon>Bacteroidota</taxon>
        <taxon>Cytophagia</taxon>
        <taxon>Cytophagales</taxon>
        <taxon>Bernardetiaceae</taxon>
        <taxon>Bernardetia</taxon>
    </lineage>
</organism>
<feature type="chain" id="PRO_5003686060" evidence="2">
    <location>
        <begin position="23"/>
        <end position="233"/>
    </location>
</feature>
<reference evidence="5" key="1">
    <citation type="submission" date="2012-06" db="EMBL/GenBank/DDBJ databases">
        <title>The complete genome of Flexibacter litoralis DSM 6794.</title>
        <authorList>
            <person name="Lucas S."/>
            <person name="Copeland A."/>
            <person name="Lapidus A."/>
            <person name="Glavina del Rio T."/>
            <person name="Dalin E."/>
            <person name="Tice H."/>
            <person name="Bruce D."/>
            <person name="Goodwin L."/>
            <person name="Pitluck S."/>
            <person name="Peters L."/>
            <person name="Ovchinnikova G."/>
            <person name="Lu M."/>
            <person name="Kyrpides N."/>
            <person name="Mavromatis K."/>
            <person name="Ivanova N."/>
            <person name="Brettin T."/>
            <person name="Detter J.C."/>
            <person name="Han C."/>
            <person name="Larimer F."/>
            <person name="Land M."/>
            <person name="Hauser L."/>
            <person name="Markowitz V."/>
            <person name="Cheng J.-F."/>
            <person name="Hugenholtz P."/>
            <person name="Woyke T."/>
            <person name="Wu D."/>
            <person name="Spring S."/>
            <person name="Lang E."/>
            <person name="Kopitz M."/>
            <person name="Brambilla E."/>
            <person name="Klenk H.-P."/>
            <person name="Eisen J.A."/>
        </authorList>
    </citation>
    <scope>NUCLEOTIDE SEQUENCE [LARGE SCALE GENOMIC DNA]</scope>
    <source>
        <strain evidence="5">ATCC 23117 / DSM 6794 / NBRC 15988 / NCIMB 1366 / Sio-4</strain>
    </source>
</reference>
<keyword evidence="5" id="KW-1185">Reference proteome</keyword>
<evidence type="ECO:0000313" key="4">
    <source>
        <dbReference type="EMBL" id="AFM03002.1"/>
    </source>
</evidence>
<feature type="domain" description="Phosphoribosyltransferase" evidence="3">
    <location>
        <begin position="165"/>
        <end position="231"/>
    </location>
</feature>
<dbReference type="STRING" id="880071.Fleli_0528"/>
<feature type="signal peptide" evidence="2">
    <location>
        <begin position="1"/>
        <end position="22"/>
    </location>
</feature>
<dbReference type="CDD" id="cd06223">
    <property type="entry name" value="PRTases_typeI"/>
    <property type="match status" value="1"/>
</dbReference>
<dbReference type="GO" id="GO:0016757">
    <property type="term" value="F:glycosyltransferase activity"/>
    <property type="evidence" value="ECO:0007669"/>
    <property type="project" value="UniProtKB-KW"/>
</dbReference>
<dbReference type="RefSeq" id="WP_014796462.1">
    <property type="nucleotide sequence ID" value="NC_018018.1"/>
</dbReference>